<dbReference type="SUPFAM" id="SSF52047">
    <property type="entry name" value="RNI-like"/>
    <property type="match status" value="1"/>
</dbReference>
<accession>A0A5N6KTC2</accession>
<keyword evidence="2" id="KW-1185">Reference proteome</keyword>
<dbReference type="Gene3D" id="3.80.10.10">
    <property type="entry name" value="Ribonuclease Inhibitor"/>
    <property type="match status" value="1"/>
</dbReference>
<dbReference type="Proteomes" id="UP000327013">
    <property type="component" value="Unassembled WGS sequence"/>
</dbReference>
<evidence type="ECO:0000313" key="1">
    <source>
        <dbReference type="EMBL" id="KAB8343228.1"/>
    </source>
</evidence>
<organism evidence="1 2">
    <name type="scientific">Carpinus fangiana</name>
    <dbReference type="NCBI Taxonomy" id="176857"/>
    <lineage>
        <taxon>Eukaryota</taxon>
        <taxon>Viridiplantae</taxon>
        <taxon>Streptophyta</taxon>
        <taxon>Embryophyta</taxon>
        <taxon>Tracheophyta</taxon>
        <taxon>Spermatophyta</taxon>
        <taxon>Magnoliopsida</taxon>
        <taxon>eudicotyledons</taxon>
        <taxon>Gunneridae</taxon>
        <taxon>Pentapetalae</taxon>
        <taxon>rosids</taxon>
        <taxon>fabids</taxon>
        <taxon>Fagales</taxon>
        <taxon>Betulaceae</taxon>
        <taxon>Carpinus</taxon>
    </lineage>
</organism>
<proteinExistence type="predicted"/>
<dbReference type="InterPro" id="IPR032675">
    <property type="entry name" value="LRR_dom_sf"/>
</dbReference>
<evidence type="ECO:0000313" key="2">
    <source>
        <dbReference type="Proteomes" id="UP000327013"/>
    </source>
</evidence>
<sequence>MEVLRLVFDREEHPATTAVCARVCRSWHNEAAARLWRGSVDQMSVWRTPPCEALVRLAAQPKRFIHYIKHVQHLVLLWEEFAGAGVPGLFEPDLWIEFHARSVTVDIGTANMLEESMILLLSPQLRFLFLFGGLYQKEFVKTLADRAPQLRWVLLDNHEDVGTRSLWEFLQKARHLEALEITFGINHVLQAVDVMALILDMNLLVLDLGAPQDMREHDIPVFPSVSDRTQDFSISSVQVDAFGKLLALFPSVKRLNCSISGDSIDFFKQIFCTLLSLKSVSDVSLTFKSWAIISFERLDIQAALHGKLKQLEISVDLDEEEREQTHRAPTGTLATLTAALPNLEVLLFDYPCDLHDTELRAIAINCPQLRELSVAANVDLVHIFEGMPESGFQRLESVSFAASSFLDSGKSVSMDNTTAVVERVERLVRSRAPLLNSLHFTAGSEVVGYRFNTVLRSLNKKLAASARPRTTTVAKGFRQKLLESILDSG</sequence>
<name>A0A5N6KTC2_9ROSI</name>
<reference evidence="1 2" key="1">
    <citation type="submission" date="2019-06" db="EMBL/GenBank/DDBJ databases">
        <title>A chromosomal-level reference genome of Carpinus fangiana (Coryloideae, Betulaceae).</title>
        <authorList>
            <person name="Yang X."/>
            <person name="Wang Z."/>
            <person name="Zhang L."/>
            <person name="Hao G."/>
            <person name="Liu J."/>
            <person name="Yang Y."/>
        </authorList>
    </citation>
    <scope>NUCLEOTIDE SEQUENCE [LARGE SCALE GENOMIC DNA]</scope>
    <source>
        <strain evidence="1">Cfa_2016G</strain>
        <tissue evidence="1">Leaf</tissue>
    </source>
</reference>
<evidence type="ECO:0008006" key="3">
    <source>
        <dbReference type="Google" id="ProtNLM"/>
    </source>
</evidence>
<comment type="caution">
    <text evidence="1">The sequence shown here is derived from an EMBL/GenBank/DDBJ whole genome shotgun (WGS) entry which is preliminary data.</text>
</comment>
<dbReference type="EMBL" id="VIBQ01000012">
    <property type="protein sequence ID" value="KAB8343228.1"/>
    <property type="molecule type" value="Genomic_DNA"/>
</dbReference>
<gene>
    <name evidence="1" type="ORF">FH972_022818</name>
</gene>
<protein>
    <recommendedName>
        <fullName evidence="3">F-box domain-containing protein</fullName>
    </recommendedName>
</protein>
<dbReference type="AlphaFoldDB" id="A0A5N6KTC2"/>